<name>A0A9D2PEZ5_9FIRM</name>
<accession>A0A9D2PEZ5</accession>
<dbReference type="Proteomes" id="UP000823904">
    <property type="component" value="Unassembled WGS sequence"/>
</dbReference>
<dbReference type="EMBL" id="DWWD01000001">
    <property type="protein sequence ID" value="HJC49009.1"/>
    <property type="molecule type" value="Genomic_DNA"/>
</dbReference>
<organism evidence="1 2">
    <name type="scientific">Candidatus Anaerostipes avistercoris</name>
    <dbReference type="NCBI Taxonomy" id="2838462"/>
    <lineage>
        <taxon>Bacteria</taxon>
        <taxon>Bacillati</taxon>
        <taxon>Bacillota</taxon>
        <taxon>Clostridia</taxon>
        <taxon>Lachnospirales</taxon>
        <taxon>Lachnospiraceae</taxon>
        <taxon>Anaerostipes</taxon>
    </lineage>
</organism>
<gene>
    <name evidence="1" type="ORF">H9754_00230</name>
</gene>
<evidence type="ECO:0000313" key="1">
    <source>
        <dbReference type="EMBL" id="HJC49009.1"/>
    </source>
</evidence>
<evidence type="ECO:0000313" key="2">
    <source>
        <dbReference type="Proteomes" id="UP000823904"/>
    </source>
</evidence>
<dbReference type="Pfam" id="PF18742">
    <property type="entry name" value="DpnII-MboI"/>
    <property type="match status" value="1"/>
</dbReference>
<proteinExistence type="predicted"/>
<reference evidence="1" key="1">
    <citation type="journal article" date="2021" name="PeerJ">
        <title>Extensive microbial diversity within the chicken gut microbiome revealed by metagenomics and culture.</title>
        <authorList>
            <person name="Gilroy R."/>
            <person name="Ravi A."/>
            <person name="Getino M."/>
            <person name="Pursley I."/>
            <person name="Horton D.L."/>
            <person name="Alikhan N.F."/>
            <person name="Baker D."/>
            <person name="Gharbi K."/>
            <person name="Hall N."/>
            <person name="Watson M."/>
            <person name="Adriaenssens E.M."/>
            <person name="Foster-Nyarko E."/>
            <person name="Jarju S."/>
            <person name="Secka A."/>
            <person name="Antonio M."/>
            <person name="Oren A."/>
            <person name="Chaudhuri R.R."/>
            <person name="La Ragione R."/>
            <person name="Hildebrand F."/>
            <person name="Pallen M.J."/>
        </authorList>
    </citation>
    <scope>NUCLEOTIDE SEQUENCE</scope>
    <source>
        <strain evidence="1">ChiSjej3B21-8574</strain>
    </source>
</reference>
<comment type="caution">
    <text evidence="1">The sequence shown here is derived from an EMBL/GenBank/DDBJ whole genome shotgun (WGS) entry which is preliminary data.</text>
</comment>
<sequence length="243" mass="28792">MAHKIQNLEEAVECLQRADDRETYDNNVKIIRQYLKHAGVNAQTIKEFEESAKYFPNEYSEQDTKKRIVKARERAITYLEEFVDDENNDSILIQVLENYDLFWENFVERKPHKSAGIKKEQLECLKVKNEYDLQHILYAYLMPLFPEVRTEVNEDTGYATVRPDICLGPENIIEVKCTRASMGEKKLMEEIEADITHYSAENIYFFIYDKAKIIQNIRVFKETYENITQEKNVHVIIHQPKNL</sequence>
<protein>
    <submittedName>
        <fullName evidence="1">Uncharacterized protein</fullName>
    </submittedName>
</protein>
<reference evidence="1" key="2">
    <citation type="submission" date="2021-04" db="EMBL/GenBank/DDBJ databases">
        <authorList>
            <person name="Gilroy R."/>
        </authorList>
    </citation>
    <scope>NUCLEOTIDE SEQUENCE</scope>
    <source>
        <strain evidence="1">ChiSjej3B21-8574</strain>
    </source>
</reference>
<dbReference type="AlphaFoldDB" id="A0A9D2PEZ5"/>